<keyword evidence="6" id="KW-1278">Translocase</keyword>
<keyword evidence="7" id="KW-0472">Membrane</keyword>
<dbReference type="PANTHER" id="PTHR43166">
    <property type="entry name" value="AMINO ACID IMPORT ATP-BINDING PROTEIN"/>
    <property type="match status" value="1"/>
</dbReference>
<dbReference type="InterPro" id="IPR050086">
    <property type="entry name" value="MetN_ABC_transporter-like"/>
</dbReference>
<dbReference type="EMBL" id="JQIF01000048">
    <property type="protein sequence ID" value="KGJ53037.1"/>
    <property type="molecule type" value="Genomic_DNA"/>
</dbReference>
<protein>
    <submittedName>
        <fullName evidence="9">Phosphonate ABC transporter ATP-binding protein</fullName>
    </submittedName>
</protein>
<dbReference type="SUPFAM" id="SSF52540">
    <property type="entry name" value="P-loop containing nucleoside triphosphate hydrolases"/>
    <property type="match status" value="1"/>
</dbReference>
<dbReference type="InterPro" id="IPR003439">
    <property type="entry name" value="ABC_transporter-like_ATP-bd"/>
</dbReference>
<dbReference type="InterPro" id="IPR017871">
    <property type="entry name" value="ABC_transporter-like_CS"/>
</dbReference>
<evidence type="ECO:0000256" key="4">
    <source>
        <dbReference type="ARBA" id="ARBA00022840"/>
    </source>
</evidence>
<evidence type="ECO:0000256" key="3">
    <source>
        <dbReference type="ARBA" id="ARBA00022741"/>
    </source>
</evidence>
<dbReference type="GO" id="GO:0005524">
    <property type="term" value="F:ATP binding"/>
    <property type="evidence" value="ECO:0007669"/>
    <property type="project" value="UniProtKB-KW"/>
</dbReference>
<dbReference type="NCBIfam" id="TIGR02315">
    <property type="entry name" value="ABC_phnC"/>
    <property type="match status" value="1"/>
</dbReference>
<evidence type="ECO:0000256" key="7">
    <source>
        <dbReference type="ARBA" id="ARBA00023136"/>
    </source>
</evidence>
<keyword evidence="4 9" id="KW-0067">ATP-binding</keyword>
<feature type="domain" description="ABC transporter" evidence="8">
    <location>
        <begin position="5"/>
        <end position="250"/>
    </location>
</feature>
<keyword evidence="3" id="KW-0547">Nucleotide-binding</keyword>
<dbReference type="InterPro" id="IPR027417">
    <property type="entry name" value="P-loop_NTPase"/>
</dbReference>
<evidence type="ECO:0000256" key="2">
    <source>
        <dbReference type="ARBA" id="ARBA00022475"/>
    </source>
</evidence>
<dbReference type="InterPro" id="IPR012693">
    <property type="entry name" value="ABC_transpr_PhnC"/>
</dbReference>
<dbReference type="SMART" id="SM00382">
    <property type="entry name" value="AAA"/>
    <property type="match status" value="1"/>
</dbReference>
<evidence type="ECO:0000256" key="5">
    <source>
        <dbReference type="ARBA" id="ARBA00022885"/>
    </source>
</evidence>
<dbReference type="GO" id="GO:0015416">
    <property type="term" value="F:ABC-type phosphonate transporter activity"/>
    <property type="evidence" value="ECO:0007669"/>
    <property type="project" value="InterPro"/>
</dbReference>
<dbReference type="InterPro" id="IPR003593">
    <property type="entry name" value="AAA+_ATPase"/>
</dbReference>
<dbReference type="CDD" id="cd03256">
    <property type="entry name" value="ABC_PhnC_transporter"/>
    <property type="match status" value="1"/>
</dbReference>
<dbReference type="PROSITE" id="PS50893">
    <property type="entry name" value="ABC_TRANSPORTER_2"/>
    <property type="match status" value="1"/>
</dbReference>
<organism evidence="9 10">
    <name type="scientific">Clostridium innocuum</name>
    <dbReference type="NCBI Taxonomy" id="1522"/>
    <lineage>
        <taxon>Bacteria</taxon>
        <taxon>Bacillati</taxon>
        <taxon>Bacillota</taxon>
        <taxon>Clostridia</taxon>
        <taxon>Eubacteriales</taxon>
        <taxon>Clostridiaceae</taxon>
        <taxon>Clostridium</taxon>
    </lineage>
</organism>
<dbReference type="Gene3D" id="3.40.50.300">
    <property type="entry name" value="P-loop containing nucleotide triphosphate hydrolases"/>
    <property type="match status" value="1"/>
</dbReference>
<evidence type="ECO:0000256" key="6">
    <source>
        <dbReference type="ARBA" id="ARBA00022967"/>
    </source>
</evidence>
<evidence type="ECO:0000256" key="1">
    <source>
        <dbReference type="ARBA" id="ARBA00022448"/>
    </source>
</evidence>
<dbReference type="GO" id="GO:0016020">
    <property type="term" value="C:membrane"/>
    <property type="evidence" value="ECO:0007669"/>
    <property type="project" value="InterPro"/>
</dbReference>
<sequence length="262" mass="29459">MSDILRVQNVSKTYEDNAVQALRHASFDVHEGELISVIGPSGSGKSTLLRCINRMIDVSEGSIRFLNYEVTCANKRQIKDIRRNIGMIFQHYNLVYRLNVLENVLHGRLGYYPTWKSTLGMYSQKDIEQAAKLLEMLGLGDKLYDKCCDLSGGQKQRVGIARALLQNPKIMLCDEPIASLDPQSSKVIMEHLKAITTNMRIPCIVNLHQVDVALHYSDRIIGMHQGSIVFNGKPQELGSDVIEKIYGVPMNELISKVEEVKA</sequence>
<keyword evidence="2" id="KW-1003">Cell membrane</keyword>
<dbReference type="Pfam" id="PF00005">
    <property type="entry name" value="ABC_tran"/>
    <property type="match status" value="1"/>
</dbReference>
<dbReference type="PROSITE" id="PS00211">
    <property type="entry name" value="ABC_TRANSPORTER_1"/>
    <property type="match status" value="1"/>
</dbReference>
<dbReference type="Proteomes" id="UP000030008">
    <property type="component" value="Unassembled WGS sequence"/>
</dbReference>
<dbReference type="AlphaFoldDB" id="A0A099I703"/>
<proteinExistence type="predicted"/>
<keyword evidence="5" id="KW-0918">Phosphonate transport</keyword>
<dbReference type="PANTHER" id="PTHR43166:SF6">
    <property type="entry name" value="PHOSPHONATES IMPORT ATP-BINDING PROTEIN PHNC"/>
    <property type="match status" value="1"/>
</dbReference>
<keyword evidence="1" id="KW-0813">Transport</keyword>
<reference evidence="9 10" key="1">
    <citation type="submission" date="2014-08" db="EMBL/GenBank/DDBJ databases">
        <title>Clostridium innocuum, an unnegligible vancomycin-resistant pathogen causing extra-intestinal infections.</title>
        <authorList>
            <person name="Feng Y."/>
            <person name="Chiu C.-H."/>
        </authorList>
    </citation>
    <scope>NUCLEOTIDE SEQUENCE [LARGE SCALE GENOMIC DNA]</scope>
    <source>
        <strain evidence="9 10">AN88</strain>
    </source>
</reference>
<dbReference type="RefSeq" id="WP_044905506.1">
    <property type="nucleotide sequence ID" value="NZ_JQIF01000048.1"/>
</dbReference>
<comment type="caution">
    <text evidence="9">The sequence shown here is derived from an EMBL/GenBank/DDBJ whole genome shotgun (WGS) entry which is preliminary data.</text>
</comment>
<evidence type="ECO:0000259" key="8">
    <source>
        <dbReference type="PROSITE" id="PS50893"/>
    </source>
</evidence>
<evidence type="ECO:0000313" key="9">
    <source>
        <dbReference type="EMBL" id="KGJ53037.1"/>
    </source>
</evidence>
<evidence type="ECO:0000313" key="10">
    <source>
        <dbReference type="Proteomes" id="UP000030008"/>
    </source>
</evidence>
<gene>
    <name evidence="9" type="ORF">CIAN88_11205</name>
</gene>
<accession>A0A099I703</accession>
<dbReference type="GO" id="GO:0016887">
    <property type="term" value="F:ATP hydrolysis activity"/>
    <property type="evidence" value="ECO:0007669"/>
    <property type="project" value="InterPro"/>
</dbReference>
<name>A0A099I703_CLOIN</name>